<name>F9D5M9_PREDD</name>
<keyword evidence="2" id="KW-0378">Hydrolase</keyword>
<dbReference type="Proteomes" id="UP000007820">
    <property type="component" value="Unassembled WGS sequence"/>
</dbReference>
<dbReference type="Pfam" id="PF02113">
    <property type="entry name" value="Peptidase_S13"/>
    <property type="match status" value="2"/>
</dbReference>
<reference evidence="4 5" key="1">
    <citation type="submission" date="2011-04" db="EMBL/GenBank/DDBJ databases">
        <authorList>
            <person name="Muzny D."/>
            <person name="Qin X."/>
            <person name="Deng J."/>
            <person name="Jiang H."/>
            <person name="Liu Y."/>
            <person name="Qu J."/>
            <person name="Song X.-Z."/>
            <person name="Zhang L."/>
            <person name="Thornton R."/>
            <person name="Coyle M."/>
            <person name="Francisco L."/>
            <person name="Jackson L."/>
            <person name="Javaid M."/>
            <person name="Korchina V."/>
            <person name="Kovar C."/>
            <person name="Mata R."/>
            <person name="Mathew T."/>
            <person name="Ngo R."/>
            <person name="Nguyen L."/>
            <person name="Nguyen N."/>
            <person name="Okwuonu G."/>
            <person name="Ongeri F."/>
            <person name="Pham C."/>
            <person name="Simmons D."/>
            <person name="Wilczek-Boney K."/>
            <person name="Hale W."/>
            <person name="Jakkamsetti A."/>
            <person name="Pham P."/>
            <person name="Ruth R."/>
            <person name="San Lucas F."/>
            <person name="Warren J."/>
            <person name="Zhang J."/>
            <person name="Zhao Z."/>
            <person name="Zhou C."/>
            <person name="Zhu D."/>
            <person name="Lee S."/>
            <person name="Bess C."/>
            <person name="Blankenburg K."/>
            <person name="Forbes L."/>
            <person name="Fu Q."/>
            <person name="Gubbala S."/>
            <person name="Hirani K."/>
            <person name="Jayaseelan J.C."/>
            <person name="Lara F."/>
            <person name="Munidasa M."/>
            <person name="Palculict T."/>
            <person name="Patil S."/>
            <person name="Pu L.-L."/>
            <person name="Saada N."/>
            <person name="Tang L."/>
            <person name="Weissenberger G."/>
            <person name="Zhu Y."/>
            <person name="Hemphill L."/>
            <person name="Shang Y."/>
            <person name="Youmans B."/>
            <person name="Ayvaz T."/>
            <person name="Ross M."/>
            <person name="Santibanez J."/>
            <person name="Aqrawi P."/>
            <person name="Gross S."/>
            <person name="Joshi V."/>
            <person name="Fowler G."/>
            <person name="Nazareth L."/>
            <person name="Reid J."/>
            <person name="Worley K."/>
            <person name="Petrosino J."/>
            <person name="Highlander S."/>
            <person name="Gibbs R."/>
        </authorList>
    </citation>
    <scope>NUCLEOTIDE SEQUENCE [LARGE SCALE GENOMIC DNA]</scope>
    <source>
        <strain evidence="4 5">DSM 3688</strain>
    </source>
</reference>
<dbReference type="InterPro" id="IPR012338">
    <property type="entry name" value="Beta-lactam/transpept-like"/>
</dbReference>
<dbReference type="GO" id="GO:0006508">
    <property type="term" value="P:proteolysis"/>
    <property type="evidence" value="ECO:0007669"/>
    <property type="project" value="InterPro"/>
</dbReference>
<dbReference type="SUPFAM" id="SSF56601">
    <property type="entry name" value="beta-lactamase/transpeptidase-like"/>
    <property type="match status" value="1"/>
</dbReference>
<evidence type="ECO:0000256" key="1">
    <source>
        <dbReference type="ARBA" id="ARBA00006096"/>
    </source>
</evidence>
<dbReference type="Gene3D" id="3.40.710.10">
    <property type="entry name" value="DD-peptidase/beta-lactamase superfamily"/>
    <property type="match status" value="1"/>
</dbReference>
<evidence type="ECO:0000313" key="4">
    <source>
        <dbReference type="EMBL" id="EGQ13181.1"/>
    </source>
</evidence>
<gene>
    <name evidence="4" type="ORF">HMPREF9136_2157</name>
</gene>
<dbReference type="GO" id="GO:0004185">
    <property type="term" value="F:serine-type carboxypeptidase activity"/>
    <property type="evidence" value="ECO:0007669"/>
    <property type="project" value="InterPro"/>
</dbReference>
<dbReference type="AlphaFoldDB" id="F9D5M9"/>
<comment type="similarity">
    <text evidence="1">Belongs to the peptidase S13 family.</text>
</comment>
<evidence type="ECO:0008006" key="6">
    <source>
        <dbReference type="Google" id="ProtNLM"/>
    </source>
</evidence>
<dbReference type="STRING" id="908937.Prede_1979"/>
<dbReference type="Gene3D" id="3.50.80.20">
    <property type="entry name" value="D-Ala-D-Ala carboxypeptidase C, peptidase S13"/>
    <property type="match status" value="1"/>
</dbReference>
<evidence type="ECO:0000256" key="2">
    <source>
        <dbReference type="ARBA" id="ARBA00022801"/>
    </source>
</evidence>
<proteinExistence type="inferred from homology"/>
<evidence type="ECO:0000313" key="5">
    <source>
        <dbReference type="Proteomes" id="UP000007820"/>
    </source>
</evidence>
<protein>
    <recommendedName>
        <fullName evidence="6">Serine-type D-Ala-D-Ala carboxypeptidase</fullName>
    </recommendedName>
</protein>
<dbReference type="PANTHER" id="PTHR30023">
    <property type="entry name" value="D-ALANYL-D-ALANINE CARBOXYPEPTIDASE"/>
    <property type="match status" value="1"/>
</dbReference>
<feature type="region of interest" description="Disordered" evidence="3">
    <location>
        <begin position="92"/>
        <end position="112"/>
    </location>
</feature>
<dbReference type="EMBL" id="AFPW01000035">
    <property type="protein sequence ID" value="EGQ13181.1"/>
    <property type="molecule type" value="Genomic_DNA"/>
</dbReference>
<feature type="region of interest" description="Disordered" evidence="3">
    <location>
        <begin position="1"/>
        <end position="41"/>
    </location>
</feature>
<organism evidence="4 5">
    <name type="scientific">Prevotella dentalis (strain ATCC 49559 / DSM 3688 / JCM 13448 / NCTC 12043 / ES 2772)</name>
    <name type="common">Mitsuokella dentalis</name>
    <dbReference type="NCBI Taxonomy" id="908937"/>
    <lineage>
        <taxon>Bacteria</taxon>
        <taxon>Pseudomonadati</taxon>
        <taxon>Bacteroidota</taxon>
        <taxon>Bacteroidia</taxon>
        <taxon>Bacteroidales</taxon>
        <taxon>Prevotellaceae</taxon>
        <taxon>Prevotella</taxon>
    </lineage>
</organism>
<comment type="caution">
    <text evidence="4">The sequence shown here is derived from an EMBL/GenBank/DDBJ whole genome shotgun (WGS) entry which is preliminary data.</text>
</comment>
<dbReference type="InterPro" id="IPR000667">
    <property type="entry name" value="Peptidase_S13"/>
</dbReference>
<dbReference type="eggNOG" id="COG2027">
    <property type="taxonomic scope" value="Bacteria"/>
</dbReference>
<dbReference type="GO" id="GO:0000270">
    <property type="term" value="P:peptidoglycan metabolic process"/>
    <property type="evidence" value="ECO:0007669"/>
    <property type="project" value="TreeGrafter"/>
</dbReference>
<evidence type="ECO:0000256" key="3">
    <source>
        <dbReference type="SAM" id="MobiDB-lite"/>
    </source>
</evidence>
<feature type="compositionally biased region" description="Polar residues" evidence="3">
    <location>
        <begin position="18"/>
        <end position="29"/>
    </location>
</feature>
<dbReference type="PANTHER" id="PTHR30023:SF0">
    <property type="entry name" value="PENICILLIN-SENSITIVE CARBOXYPEPTIDASE A"/>
    <property type="match status" value="1"/>
</dbReference>
<accession>F9D5M9</accession>
<feature type="compositionally biased region" description="Low complexity" evidence="3">
    <location>
        <begin position="1"/>
        <end position="14"/>
    </location>
</feature>
<sequence>MANHLAANLHPALPGRASPQTGWASSQTGRGRPQKPSFLADKGAVKPILMRNFARKQRMRKQKNHILKLTHTLRPCLMGLLLATLLGSCSSDNSKGRQPAADTSSQHTLPVDPALRRRLADLAAAPRPQGRLGFHVYDLTADRPVYGLNERKALPSASCLKLLSGVAGLHLLGTRHLYATSIYTRGQVVGDTLRGDVTFRAGLDPQLNGPDLGQFAAALRRKGIRRIGGRLLLDLQLHDPVRSEAHWYPWDLSFSHYGLLYKGAPRVQKELTAALRARGVSVADSQVALGRTPRGSHCIFRFYRSVDRVTERMWKHSSNTQATALLYTIGHRADPRAEPTAAGVAYLRRFMREELGLRDSALVVHDGCGLCTHNRLSPEALTTVLRYAYRHRPIYRLLLAQLSIAGVDGTLRRELAGPKTRGKIRAKTGTLSHPYGISSLAGYCRGSNGHLLAFAIMDSEMSVLDARVLQRKLGEALVARPEPGR</sequence>